<dbReference type="InterPro" id="IPR050493">
    <property type="entry name" value="FAD-dep_Monooxygenase_BioMet"/>
</dbReference>
<keyword evidence="8" id="KW-1185">Reference proteome</keyword>
<dbReference type="EMBL" id="DF933800">
    <property type="protein sequence ID" value="GAM33425.1"/>
    <property type="molecule type" value="Genomic_DNA"/>
</dbReference>
<accession>A0A0B8N2A3</accession>
<evidence type="ECO:0000256" key="5">
    <source>
        <dbReference type="ARBA" id="ARBA00023033"/>
    </source>
</evidence>
<dbReference type="PANTHER" id="PTHR13789:SF215">
    <property type="entry name" value="FAD-BINDING DOMAIN-CONTAINING PROTEIN-RELATED"/>
    <property type="match status" value="1"/>
</dbReference>
<dbReference type="SUPFAM" id="SSF54373">
    <property type="entry name" value="FAD-linked reductases, C-terminal domain"/>
    <property type="match status" value="1"/>
</dbReference>
<dbReference type="PRINTS" id="PR00420">
    <property type="entry name" value="RNGMNOXGNASE"/>
</dbReference>
<evidence type="ECO:0000313" key="8">
    <source>
        <dbReference type="Proteomes" id="UP000053095"/>
    </source>
</evidence>
<organism evidence="7 8">
    <name type="scientific">Talaromyces pinophilus</name>
    <name type="common">Penicillium pinophilum</name>
    <dbReference type="NCBI Taxonomy" id="128442"/>
    <lineage>
        <taxon>Eukaryota</taxon>
        <taxon>Fungi</taxon>
        <taxon>Dikarya</taxon>
        <taxon>Ascomycota</taxon>
        <taxon>Pezizomycotina</taxon>
        <taxon>Eurotiomycetes</taxon>
        <taxon>Eurotiomycetidae</taxon>
        <taxon>Eurotiales</taxon>
        <taxon>Trichocomaceae</taxon>
        <taxon>Talaromyces</taxon>
        <taxon>Talaromyces sect. Talaromyces</taxon>
    </lineage>
</organism>
<evidence type="ECO:0000259" key="6">
    <source>
        <dbReference type="Pfam" id="PF01494"/>
    </source>
</evidence>
<reference evidence="8" key="1">
    <citation type="journal article" date="2015" name="Genome Announc.">
        <title>Draft genome sequence of Talaromyces cellulolyticus strain Y-94, a source of lignocellulosic biomass-degrading enzymes.</title>
        <authorList>
            <person name="Fujii T."/>
            <person name="Koike H."/>
            <person name="Sawayama S."/>
            <person name="Yano S."/>
            <person name="Inoue H."/>
        </authorList>
    </citation>
    <scope>NUCLEOTIDE SEQUENCE [LARGE SCALE GENOMIC DNA]</scope>
    <source>
        <strain evidence="8">Y-94</strain>
    </source>
</reference>
<gene>
    <name evidence="7" type="ORF">TCE0_004r00307</name>
</gene>
<feature type="domain" description="FAD-binding" evidence="6">
    <location>
        <begin position="2"/>
        <end position="337"/>
    </location>
</feature>
<evidence type="ECO:0000256" key="1">
    <source>
        <dbReference type="ARBA" id="ARBA00007992"/>
    </source>
</evidence>
<keyword evidence="3" id="KW-0274">FAD</keyword>
<dbReference type="Pfam" id="PF01494">
    <property type="entry name" value="FAD_binding_3"/>
    <property type="match status" value="1"/>
</dbReference>
<dbReference type="PANTHER" id="PTHR13789">
    <property type="entry name" value="MONOOXYGENASE"/>
    <property type="match status" value="1"/>
</dbReference>
<protein>
    <submittedName>
        <fullName evidence="7">Salicylate hydroxylase</fullName>
    </submittedName>
</protein>
<proteinExistence type="inferred from homology"/>
<dbReference type="SUPFAM" id="SSF51905">
    <property type="entry name" value="FAD/NAD(P)-binding domain"/>
    <property type="match status" value="1"/>
</dbReference>
<keyword evidence="5" id="KW-0503">Monooxygenase</keyword>
<dbReference type="InterPro" id="IPR002938">
    <property type="entry name" value="FAD-bd"/>
</dbReference>
<evidence type="ECO:0000256" key="2">
    <source>
        <dbReference type="ARBA" id="ARBA00022630"/>
    </source>
</evidence>
<evidence type="ECO:0000256" key="3">
    <source>
        <dbReference type="ARBA" id="ARBA00022827"/>
    </source>
</evidence>
<dbReference type="GO" id="GO:0071949">
    <property type="term" value="F:FAD binding"/>
    <property type="evidence" value="ECO:0007669"/>
    <property type="project" value="InterPro"/>
</dbReference>
<dbReference type="Proteomes" id="UP000053095">
    <property type="component" value="Unassembled WGS sequence"/>
</dbReference>
<dbReference type="GO" id="GO:0004497">
    <property type="term" value="F:monooxygenase activity"/>
    <property type="evidence" value="ECO:0007669"/>
    <property type="project" value="UniProtKB-KW"/>
</dbReference>
<dbReference type="AlphaFoldDB" id="A0A0B8N2A3"/>
<sequence>MKVIIAGGGIAGLATAIGLRRAGHHVNVSYALHFRVFERSAFLREVGAAIHVCPNASRVLLDWGLNAEDARLVTVRRSVVAAADSLKPMVETDCLSVSRRFGAPWLLAHRVDLHSALRRLATTKDGPGPLVEILLRSEVVQYDADNGSITLADSSVHYADLVIAADGVHTIAVDHVIGHSVSPVSTGFAAFRFLIPTEELLKDPDTAPMVTDIDGVFKVLRADDSRRLVWYPCANGILQNFVGIHPSQQVGDYEDHFAYDKVDWDLSADVNDVLSQYSDSSPKKAKNVKRWPLLYRDPIPTWHRGRLVLVGDAAHPMLPHQGQGGAQAIEDAGALGVIFSGSSSQFTIDDIQKRLVLFENIRYNRASAMQIFSNAGQDEPWKIRERAQQYMAAGVEVPTSPPEFMEHNFGYDVQEKAKEQLQEFLEARLGYINVVRRVYSLYHIKHDFRCYRMFTNLSPSPLNKIVICYE</sequence>
<keyword evidence="2" id="KW-0285">Flavoprotein</keyword>
<name>A0A0B8N2A3_TALPI</name>
<comment type="similarity">
    <text evidence="1">Belongs to the paxM FAD-dependent monooxygenase family.</text>
</comment>
<dbReference type="InterPro" id="IPR036188">
    <property type="entry name" value="FAD/NAD-bd_sf"/>
</dbReference>
<evidence type="ECO:0000256" key="4">
    <source>
        <dbReference type="ARBA" id="ARBA00023002"/>
    </source>
</evidence>
<keyword evidence="4" id="KW-0560">Oxidoreductase</keyword>
<evidence type="ECO:0000313" key="7">
    <source>
        <dbReference type="EMBL" id="GAM33425.1"/>
    </source>
</evidence>
<dbReference type="Gene3D" id="3.50.50.60">
    <property type="entry name" value="FAD/NAD(P)-binding domain"/>
    <property type="match status" value="1"/>
</dbReference>